<gene>
    <name evidence="7" type="ORF">E0485_10105</name>
</gene>
<dbReference type="InterPro" id="IPR036388">
    <property type="entry name" value="WH-like_DNA-bd_sf"/>
</dbReference>
<keyword evidence="4" id="KW-0804">Transcription</keyword>
<dbReference type="PANTHER" id="PTHR24567:SF74">
    <property type="entry name" value="HTH-TYPE TRANSCRIPTIONAL REGULATOR ARCR"/>
    <property type="match status" value="1"/>
</dbReference>
<dbReference type="InterPro" id="IPR014710">
    <property type="entry name" value="RmlC-like_jellyroll"/>
</dbReference>
<dbReference type="GO" id="GO:0003677">
    <property type="term" value="F:DNA binding"/>
    <property type="evidence" value="ECO:0007669"/>
    <property type="project" value="UniProtKB-KW"/>
</dbReference>
<evidence type="ECO:0000256" key="1">
    <source>
        <dbReference type="ARBA" id="ARBA00023015"/>
    </source>
</evidence>
<dbReference type="PROSITE" id="PS50042">
    <property type="entry name" value="CNMP_BINDING_3"/>
    <property type="match status" value="1"/>
</dbReference>
<dbReference type="GO" id="GO:0003700">
    <property type="term" value="F:DNA-binding transcription factor activity"/>
    <property type="evidence" value="ECO:0007669"/>
    <property type="project" value="TreeGrafter"/>
</dbReference>
<comment type="caution">
    <text evidence="7">The sequence shown here is derived from an EMBL/GenBank/DDBJ whole genome shotgun (WGS) entry which is preliminary data.</text>
</comment>
<feature type="domain" description="HTH crp-type" evidence="6">
    <location>
        <begin position="147"/>
        <end position="220"/>
    </location>
</feature>
<feature type="domain" description="Cyclic nucleotide-binding" evidence="5">
    <location>
        <begin position="13"/>
        <end position="133"/>
    </location>
</feature>
<evidence type="ECO:0000259" key="6">
    <source>
        <dbReference type="PROSITE" id="PS51063"/>
    </source>
</evidence>
<dbReference type="SUPFAM" id="SSF51206">
    <property type="entry name" value="cAMP-binding domain-like"/>
    <property type="match status" value="1"/>
</dbReference>
<dbReference type="SUPFAM" id="SSF46785">
    <property type="entry name" value="Winged helix' DNA-binding domain"/>
    <property type="match status" value="1"/>
</dbReference>
<dbReference type="Pfam" id="PF00027">
    <property type="entry name" value="cNMP_binding"/>
    <property type="match status" value="1"/>
</dbReference>
<dbReference type="CDD" id="cd00038">
    <property type="entry name" value="CAP_ED"/>
    <property type="match status" value="1"/>
</dbReference>
<evidence type="ECO:0000256" key="4">
    <source>
        <dbReference type="ARBA" id="ARBA00023163"/>
    </source>
</evidence>
<dbReference type="InterPro" id="IPR050397">
    <property type="entry name" value="Env_Response_Regulators"/>
</dbReference>
<proteinExistence type="predicted"/>
<dbReference type="CDD" id="cd00092">
    <property type="entry name" value="HTH_CRP"/>
    <property type="match status" value="1"/>
</dbReference>
<dbReference type="PROSITE" id="PS51063">
    <property type="entry name" value="HTH_CRP_2"/>
    <property type="match status" value="1"/>
</dbReference>
<evidence type="ECO:0000256" key="3">
    <source>
        <dbReference type="ARBA" id="ARBA00023159"/>
    </source>
</evidence>
<keyword evidence="3" id="KW-0010">Activator</keyword>
<keyword evidence="8" id="KW-1185">Reference proteome</keyword>
<accession>A0A4R4EI06</accession>
<sequence length="227" mass="26264">MHSNKQTLSSLSMFQALDKTEMDKLENISNIQLFSKKSHIIMEGDSRDAVYFIHSGIVKIYTVDVLGNENIIHYLRKDSMFPYSIFFVDDPYPVTAEVVEDAVVSALPIQAFEQLLFENAELAKYIIQILSQRIHLLNNRIREFCANDVNLRIASLLIRLTEEHGIRHRNGILINLQLTHQEVAYMAGTTRESVNRLLNQLKKNKTISIHNRKIMIHQIADLHHFLL</sequence>
<dbReference type="OrthoDB" id="9812325at2"/>
<dbReference type="RefSeq" id="WP_132417901.1">
    <property type="nucleotide sequence ID" value="NZ_SKFG01000008.1"/>
</dbReference>
<dbReference type="EMBL" id="SKFG01000008">
    <property type="protein sequence ID" value="TCZ77818.1"/>
    <property type="molecule type" value="Genomic_DNA"/>
</dbReference>
<dbReference type="Gene3D" id="1.10.10.10">
    <property type="entry name" value="Winged helix-like DNA-binding domain superfamily/Winged helix DNA-binding domain"/>
    <property type="match status" value="1"/>
</dbReference>
<dbReference type="InterPro" id="IPR036390">
    <property type="entry name" value="WH_DNA-bd_sf"/>
</dbReference>
<dbReference type="Gene3D" id="2.60.120.10">
    <property type="entry name" value="Jelly Rolls"/>
    <property type="match status" value="1"/>
</dbReference>
<keyword evidence="1" id="KW-0805">Transcription regulation</keyword>
<dbReference type="SMART" id="SM00419">
    <property type="entry name" value="HTH_CRP"/>
    <property type="match status" value="1"/>
</dbReference>
<protein>
    <submittedName>
        <fullName evidence="7">Crp/Fnr family transcriptional regulator</fullName>
    </submittedName>
</protein>
<name>A0A4R4EI06_9BACL</name>
<reference evidence="7 8" key="1">
    <citation type="submission" date="2019-03" db="EMBL/GenBank/DDBJ databases">
        <authorList>
            <person name="Kim M.K.M."/>
        </authorList>
    </citation>
    <scope>NUCLEOTIDE SEQUENCE [LARGE SCALE GENOMIC DNA]</scope>
    <source>
        <strain evidence="7 8">18JY21-1</strain>
    </source>
</reference>
<dbReference type="PRINTS" id="PR00034">
    <property type="entry name" value="HTHCRP"/>
</dbReference>
<dbReference type="InterPro" id="IPR000595">
    <property type="entry name" value="cNMP-bd_dom"/>
</dbReference>
<dbReference type="InterPro" id="IPR018490">
    <property type="entry name" value="cNMP-bd_dom_sf"/>
</dbReference>
<dbReference type="SMART" id="SM00100">
    <property type="entry name" value="cNMP"/>
    <property type="match status" value="1"/>
</dbReference>
<evidence type="ECO:0000313" key="8">
    <source>
        <dbReference type="Proteomes" id="UP000295418"/>
    </source>
</evidence>
<evidence type="ECO:0000256" key="2">
    <source>
        <dbReference type="ARBA" id="ARBA00023125"/>
    </source>
</evidence>
<dbReference type="GO" id="GO:0005829">
    <property type="term" value="C:cytosol"/>
    <property type="evidence" value="ECO:0007669"/>
    <property type="project" value="TreeGrafter"/>
</dbReference>
<dbReference type="Pfam" id="PF13545">
    <property type="entry name" value="HTH_Crp_2"/>
    <property type="match status" value="1"/>
</dbReference>
<dbReference type="AlphaFoldDB" id="A0A4R4EI06"/>
<dbReference type="InterPro" id="IPR012318">
    <property type="entry name" value="HTH_CRP"/>
</dbReference>
<dbReference type="PANTHER" id="PTHR24567">
    <property type="entry name" value="CRP FAMILY TRANSCRIPTIONAL REGULATORY PROTEIN"/>
    <property type="match status" value="1"/>
</dbReference>
<evidence type="ECO:0000259" key="5">
    <source>
        <dbReference type="PROSITE" id="PS50042"/>
    </source>
</evidence>
<keyword evidence="2" id="KW-0238">DNA-binding</keyword>
<dbReference type="Proteomes" id="UP000295418">
    <property type="component" value="Unassembled WGS sequence"/>
</dbReference>
<evidence type="ECO:0000313" key="7">
    <source>
        <dbReference type="EMBL" id="TCZ77818.1"/>
    </source>
</evidence>
<organism evidence="7 8">
    <name type="scientific">Paenibacillus albiflavus</name>
    <dbReference type="NCBI Taxonomy" id="2545760"/>
    <lineage>
        <taxon>Bacteria</taxon>
        <taxon>Bacillati</taxon>
        <taxon>Bacillota</taxon>
        <taxon>Bacilli</taxon>
        <taxon>Bacillales</taxon>
        <taxon>Paenibacillaceae</taxon>
        <taxon>Paenibacillus</taxon>
    </lineage>
</organism>